<feature type="compositionally biased region" description="Polar residues" evidence="1">
    <location>
        <begin position="298"/>
        <end position="310"/>
    </location>
</feature>
<keyword evidence="4" id="KW-1185">Reference proteome</keyword>
<feature type="region of interest" description="Disordered" evidence="1">
    <location>
        <begin position="99"/>
        <end position="139"/>
    </location>
</feature>
<reference evidence="3 4" key="2">
    <citation type="submission" date="2018-11" db="EMBL/GenBank/DDBJ databases">
        <authorList>
            <consortium name="Pathogen Informatics"/>
        </authorList>
    </citation>
    <scope>NUCLEOTIDE SEQUENCE [LARGE SCALE GENOMIC DNA]</scope>
</reference>
<evidence type="ECO:0000256" key="1">
    <source>
        <dbReference type="SAM" id="MobiDB-lite"/>
    </source>
</evidence>
<name>A0A0R3TBT8_RODNA</name>
<feature type="region of interest" description="Disordered" evidence="1">
    <location>
        <begin position="1"/>
        <end position="40"/>
    </location>
</feature>
<sequence length="623" mass="66927">VHISNAPTSTPPKNPFPIYPLLTSSPTPPRTPPSSPVTLFPTSSSLLLSTSSPTLGSSPTGTLSSLHHVPSFSQLALLTSIDTTLTTTLTISLDTSISISSTSSPTSYPISPASPPPPFPSHPPPTFCSSSSSLTPTSLPKPTFRCSNYSLSIHRTNHHSHNQILPISTKIRLPHSTELPPRPPSPPTPLPAPMCHSILLYKTNNHSTYAHYHNSPTPPPPTPSSSASSHSSPPPPTSPNTQHSSIPTRQHPHSPPTPPPHPPHSHLSPPSFTHFLLPHPRGKTPIHSREEQLDCPNDTKSIPTDSTCTTDGKRLVCEVRDGKFTASSNLIDHKKHKIALPSPPPPPHTPPPSSPLPPPTLPLASATTTTITTDICSPQTSRSNLELPHPTTYLFVPFHVTFTSNGVAFMPPPLSASAPIKSSFCPSLSIGLSRHIPSSIHFAPNSPTPPPLPPSPPSTSPLPPPPFSSPPTHHLPLTDAHVNVEAGSAMRHTSLRSATPCITRATSTLNSPTITITNTNNIAQTTQHSDTSSLSHAAKSNNHSLLHIHLLPSQRQLLEVQFHLFSTATPSSLFSLPSPLLSQFQFPRQNVKEIKNFTYFSSHFIQHISFPSLVSFIFFIFLL</sequence>
<protein>
    <submittedName>
        <fullName evidence="5">C2H2-type domain-containing protein</fullName>
    </submittedName>
</protein>
<feature type="region of interest" description="Disordered" evidence="1">
    <location>
        <begin position="208"/>
        <end position="310"/>
    </location>
</feature>
<evidence type="ECO:0000313" key="4">
    <source>
        <dbReference type="Proteomes" id="UP000278807"/>
    </source>
</evidence>
<dbReference type="Proteomes" id="UP000278807">
    <property type="component" value="Unassembled WGS sequence"/>
</dbReference>
<dbReference type="WBParaSite" id="HNAJ_0000452701-mRNA-1">
    <property type="protein sequence ID" value="HNAJ_0000452701-mRNA-1"/>
    <property type="gene ID" value="HNAJ_0000452701"/>
</dbReference>
<feature type="compositionally biased region" description="Pro residues" evidence="1">
    <location>
        <begin position="112"/>
        <end position="126"/>
    </location>
</feature>
<keyword evidence="2" id="KW-0812">Transmembrane</keyword>
<feature type="compositionally biased region" description="Low complexity" evidence="1">
    <location>
        <begin position="99"/>
        <end position="111"/>
    </location>
</feature>
<evidence type="ECO:0000313" key="5">
    <source>
        <dbReference type="WBParaSite" id="HNAJ_0000452701-mRNA-1"/>
    </source>
</evidence>
<proteinExistence type="predicted"/>
<keyword evidence="2" id="KW-0472">Membrane</keyword>
<feature type="compositionally biased region" description="Pro residues" evidence="1">
    <location>
        <begin position="9"/>
        <end position="18"/>
    </location>
</feature>
<feature type="compositionally biased region" description="Pro residues" evidence="1">
    <location>
        <begin position="341"/>
        <end position="361"/>
    </location>
</feature>
<feature type="compositionally biased region" description="Low complexity" evidence="1">
    <location>
        <begin position="127"/>
        <end position="139"/>
    </location>
</feature>
<gene>
    <name evidence="3" type="ORF">HNAJ_LOCUS4525</name>
</gene>
<accession>A0A0R3TBT8</accession>
<feature type="compositionally biased region" description="Pro residues" evidence="1">
    <location>
        <begin position="253"/>
        <end position="262"/>
    </location>
</feature>
<feature type="compositionally biased region" description="Pro residues" evidence="1">
    <location>
        <begin position="180"/>
        <end position="192"/>
    </location>
</feature>
<dbReference type="AlphaFoldDB" id="A0A0R3TBT8"/>
<keyword evidence="2" id="KW-1133">Transmembrane helix</keyword>
<feature type="compositionally biased region" description="Pro residues" evidence="1">
    <location>
        <begin position="446"/>
        <end position="469"/>
    </location>
</feature>
<feature type="region of interest" description="Disordered" evidence="1">
    <location>
        <begin position="439"/>
        <end position="477"/>
    </location>
</feature>
<feature type="region of interest" description="Disordered" evidence="1">
    <location>
        <begin position="328"/>
        <end position="365"/>
    </location>
</feature>
<evidence type="ECO:0000313" key="3">
    <source>
        <dbReference type="EMBL" id="VDO00385.1"/>
    </source>
</evidence>
<evidence type="ECO:0000256" key="2">
    <source>
        <dbReference type="SAM" id="Phobius"/>
    </source>
</evidence>
<feature type="compositionally biased region" description="Pro residues" evidence="1">
    <location>
        <begin position="26"/>
        <end position="35"/>
    </location>
</feature>
<dbReference type="EMBL" id="UZAE01003255">
    <property type="protein sequence ID" value="VDO00385.1"/>
    <property type="molecule type" value="Genomic_DNA"/>
</dbReference>
<feature type="transmembrane region" description="Helical" evidence="2">
    <location>
        <begin position="604"/>
        <end position="622"/>
    </location>
</feature>
<feature type="region of interest" description="Disordered" evidence="1">
    <location>
        <begin position="174"/>
        <end position="194"/>
    </location>
</feature>
<reference evidence="5" key="1">
    <citation type="submission" date="2017-02" db="UniProtKB">
        <authorList>
            <consortium name="WormBaseParasite"/>
        </authorList>
    </citation>
    <scope>IDENTIFICATION</scope>
</reference>
<organism evidence="5">
    <name type="scientific">Rodentolepis nana</name>
    <name type="common">Dwarf tapeworm</name>
    <name type="synonym">Hymenolepis nana</name>
    <dbReference type="NCBI Taxonomy" id="102285"/>
    <lineage>
        <taxon>Eukaryota</taxon>
        <taxon>Metazoa</taxon>
        <taxon>Spiralia</taxon>
        <taxon>Lophotrochozoa</taxon>
        <taxon>Platyhelminthes</taxon>
        <taxon>Cestoda</taxon>
        <taxon>Eucestoda</taxon>
        <taxon>Cyclophyllidea</taxon>
        <taxon>Hymenolepididae</taxon>
        <taxon>Rodentolepis</taxon>
    </lineage>
</organism>